<dbReference type="EMBL" id="KZ303519">
    <property type="protein sequence ID" value="PIA14291.1"/>
    <property type="molecule type" value="Genomic_DNA"/>
</dbReference>
<name>A0A2G5B5L4_COERN</name>
<dbReference type="InterPro" id="IPR039481">
    <property type="entry name" value="EXOC2/Sec5_N_dom"/>
</dbReference>
<dbReference type="Pfam" id="PF15469">
    <property type="entry name" value="Sec5"/>
    <property type="match status" value="1"/>
</dbReference>
<dbReference type="GO" id="GO:0000145">
    <property type="term" value="C:exocyst"/>
    <property type="evidence" value="ECO:0007669"/>
    <property type="project" value="UniProtKB-UniRule"/>
</dbReference>
<dbReference type="PANTHER" id="PTHR13043">
    <property type="entry name" value="EXOCYST COMPLEX COMPONENT SEC5"/>
    <property type="match status" value="1"/>
</dbReference>
<keyword evidence="3 4" id="KW-0268">Exocytosis</keyword>
<dbReference type="GO" id="GO:0015031">
    <property type="term" value="P:protein transport"/>
    <property type="evidence" value="ECO:0007669"/>
    <property type="project" value="UniProtKB-KW"/>
</dbReference>
<evidence type="ECO:0000313" key="7">
    <source>
        <dbReference type="Proteomes" id="UP000242474"/>
    </source>
</evidence>
<sequence length="502" mass="56533">MAQEPAIILANLISQLKAGLTLFLCEMWSRDAREMTLHENWRLHHGTSYWPAFYVGRRDQHAAEDAPAVVAETIANTELLPLFLRTAQTITGQLGTIHAMSLQPGKSTRTMMQGQTPHFDANFDEVQRQQSERSHKMHDMALAHVRRTFFGTMYSFLDTLHALAFGAGGQTPMSAASPAAVLQMEVPGASMLDNSGSVRRRRLSFNLPGRSDVAGEAAVRRRHSIDGSEQDGSRRRGERSFFVLATLCNLTAFRLFVVPDLLHSKAVRYTLKLDVADELRRLERLLRRLDEMIFSYYVRDKSQQLGAIVRRGVLMGGFSWATTEMPRDTQPYVSEALLYLVFTHAEIMDLIAEVGAGAEHHMVKQQPLTKRVFQVLTANLAQDLLECVRAIDAFSVGGMLQCVLEALVISQTLQMYMTAPATECFRLLHAYVRAAFDRSQERARKLASQQGRALPVPEPSDLHEEDGVRLLPAHWDLVHGLMRDCTRRTQIQFRCFQNSPPS</sequence>
<dbReference type="GO" id="GO:0006887">
    <property type="term" value="P:exocytosis"/>
    <property type="evidence" value="ECO:0007669"/>
    <property type="project" value="UniProtKB-KW"/>
</dbReference>
<dbReference type="GO" id="GO:0006893">
    <property type="term" value="P:Golgi to plasma membrane transport"/>
    <property type="evidence" value="ECO:0007669"/>
    <property type="project" value="UniProtKB-UniRule"/>
</dbReference>
<evidence type="ECO:0000259" key="5">
    <source>
        <dbReference type="Pfam" id="PF15469"/>
    </source>
</evidence>
<comment type="function">
    <text evidence="4">Component of the exocyst complex involved in the docking of exocytic vesicles with fusion sites on the plasma membrane.</text>
</comment>
<evidence type="ECO:0000256" key="4">
    <source>
        <dbReference type="RuleBase" id="RU365069"/>
    </source>
</evidence>
<dbReference type="Proteomes" id="UP000242474">
    <property type="component" value="Unassembled WGS sequence"/>
</dbReference>
<dbReference type="InterPro" id="IPR029175">
    <property type="entry name" value="EXOC2/Sec5"/>
</dbReference>
<feature type="domain" description="Exocyst complex component EXOC2/Sec5 N-terminal" evidence="5">
    <location>
        <begin position="8"/>
        <end position="496"/>
    </location>
</feature>
<dbReference type="PANTHER" id="PTHR13043:SF1">
    <property type="entry name" value="EXOCYST COMPLEX COMPONENT 2"/>
    <property type="match status" value="1"/>
</dbReference>
<proteinExistence type="inferred from homology"/>
<organism evidence="6 7">
    <name type="scientific">Coemansia reversa (strain ATCC 12441 / NRRL 1564)</name>
    <dbReference type="NCBI Taxonomy" id="763665"/>
    <lineage>
        <taxon>Eukaryota</taxon>
        <taxon>Fungi</taxon>
        <taxon>Fungi incertae sedis</taxon>
        <taxon>Zoopagomycota</taxon>
        <taxon>Kickxellomycotina</taxon>
        <taxon>Kickxellomycetes</taxon>
        <taxon>Kickxellales</taxon>
        <taxon>Kickxellaceae</taxon>
        <taxon>Coemansia</taxon>
    </lineage>
</organism>
<dbReference type="STRING" id="763665.A0A2G5B5L4"/>
<accession>A0A2G5B5L4</accession>
<evidence type="ECO:0000256" key="2">
    <source>
        <dbReference type="ARBA" id="ARBA00022448"/>
    </source>
</evidence>
<comment type="subunit">
    <text evidence="4">Component of the exocyst complex.</text>
</comment>
<comment type="similarity">
    <text evidence="1 4">Belongs to the SEC5 family.</text>
</comment>
<evidence type="ECO:0000313" key="6">
    <source>
        <dbReference type="EMBL" id="PIA14291.1"/>
    </source>
</evidence>
<dbReference type="OrthoDB" id="26242at2759"/>
<keyword evidence="4" id="KW-0653">Protein transport</keyword>
<keyword evidence="7" id="KW-1185">Reference proteome</keyword>
<protein>
    <recommendedName>
        <fullName evidence="4">Exocyst complex component SEC5</fullName>
    </recommendedName>
</protein>
<dbReference type="AlphaFoldDB" id="A0A2G5B5L4"/>
<keyword evidence="2 4" id="KW-0813">Transport</keyword>
<gene>
    <name evidence="6" type="ORF">COEREDRAFT_82815</name>
</gene>
<evidence type="ECO:0000256" key="3">
    <source>
        <dbReference type="ARBA" id="ARBA00022483"/>
    </source>
</evidence>
<reference evidence="6 7" key="1">
    <citation type="journal article" date="2015" name="Genome Biol. Evol.">
        <title>Phylogenomic analyses indicate that early fungi evolved digesting cell walls of algal ancestors of land plants.</title>
        <authorList>
            <person name="Chang Y."/>
            <person name="Wang S."/>
            <person name="Sekimoto S."/>
            <person name="Aerts A.L."/>
            <person name="Choi C."/>
            <person name="Clum A."/>
            <person name="LaButti K.M."/>
            <person name="Lindquist E.A."/>
            <person name="Yee Ngan C."/>
            <person name="Ohm R.A."/>
            <person name="Salamov A.A."/>
            <person name="Grigoriev I.V."/>
            <person name="Spatafora J.W."/>
            <person name="Berbee M.L."/>
        </authorList>
    </citation>
    <scope>NUCLEOTIDE SEQUENCE [LARGE SCALE GENOMIC DNA]</scope>
    <source>
        <strain evidence="6 7">NRRL 1564</strain>
    </source>
</reference>
<evidence type="ECO:0000256" key="1">
    <source>
        <dbReference type="ARBA" id="ARBA00010578"/>
    </source>
</evidence>